<dbReference type="Proteomes" id="UP001595616">
    <property type="component" value="Unassembled WGS sequence"/>
</dbReference>
<dbReference type="PANTHER" id="PTHR34220">
    <property type="entry name" value="SENSOR HISTIDINE KINASE YPDA"/>
    <property type="match status" value="1"/>
</dbReference>
<feature type="transmembrane region" description="Helical" evidence="2">
    <location>
        <begin position="108"/>
        <end position="130"/>
    </location>
</feature>
<accession>A0ABV7YWC9</accession>
<dbReference type="EMBL" id="JBHRYQ010000001">
    <property type="protein sequence ID" value="MFC3810262.1"/>
    <property type="molecule type" value="Genomic_DNA"/>
</dbReference>
<evidence type="ECO:0000313" key="4">
    <source>
        <dbReference type="EMBL" id="MFC3810262.1"/>
    </source>
</evidence>
<name>A0ABV7YWC9_9BACT</name>
<keyword evidence="2" id="KW-0812">Transmembrane</keyword>
<feature type="transmembrane region" description="Helical" evidence="2">
    <location>
        <begin position="37"/>
        <end position="60"/>
    </location>
</feature>
<dbReference type="InterPro" id="IPR050640">
    <property type="entry name" value="Bact_2-comp_sensor_kinase"/>
</dbReference>
<sequence length="332" mass="38409">MLNQIDKKLIRAVIITTPIISVLVVTPIYLVAQNLHINYFSACGAVMVGVLFFWLTQIIIKKIVEERNLHKNIYLFSLLAIILSIGLIQKSYFTDDNYLENFTNTKIFFLRTASLVSANWIIYILVNFIYSQENELNLNKENSELKFNILESEYKLLKEQINPHFIFNALSISKSLIKNQPAQAERYIVQLSDFLRASFNNEQNVNTLEKELIMCNSYIELQKVRFGELIQIHINCSPKKYNFNLPFFTIITLLENAIKHNGFSEDEPLIIQITTLDNYLEVKNMLKPINEMVSTKTGLNNLNLRSKLLSGEEIQIIKSETEFAVKVKLIAE</sequence>
<dbReference type="EC" id="2.7.13.3" evidence="4"/>
<evidence type="ECO:0000259" key="3">
    <source>
        <dbReference type="Pfam" id="PF06580"/>
    </source>
</evidence>
<keyword evidence="4" id="KW-0418">Kinase</keyword>
<dbReference type="GO" id="GO:0004673">
    <property type="term" value="F:protein histidine kinase activity"/>
    <property type="evidence" value="ECO:0007669"/>
    <property type="project" value="UniProtKB-EC"/>
</dbReference>
<organism evidence="4 5">
    <name type="scientific">Lacihabitans lacunae</name>
    <dbReference type="NCBI Taxonomy" id="1028214"/>
    <lineage>
        <taxon>Bacteria</taxon>
        <taxon>Pseudomonadati</taxon>
        <taxon>Bacteroidota</taxon>
        <taxon>Cytophagia</taxon>
        <taxon>Cytophagales</taxon>
        <taxon>Leadbetterellaceae</taxon>
        <taxon>Lacihabitans</taxon>
    </lineage>
</organism>
<feature type="domain" description="Signal transduction histidine kinase internal region" evidence="3">
    <location>
        <begin position="153"/>
        <end position="228"/>
    </location>
</feature>
<dbReference type="InterPro" id="IPR010559">
    <property type="entry name" value="Sig_transdc_His_kin_internal"/>
</dbReference>
<keyword evidence="5" id="KW-1185">Reference proteome</keyword>
<comment type="caution">
    <text evidence="4">The sequence shown here is derived from an EMBL/GenBank/DDBJ whole genome shotgun (WGS) entry which is preliminary data.</text>
</comment>
<feature type="transmembrane region" description="Helical" evidence="2">
    <location>
        <begin position="72"/>
        <end position="88"/>
    </location>
</feature>
<evidence type="ECO:0000256" key="1">
    <source>
        <dbReference type="SAM" id="Coils"/>
    </source>
</evidence>
<keyword evidence="2" id="KW-1133">Transmembrane helix</keyword>
<gene>
    <name evidence="4" type="ORF">ACFOOI_06325</name>
</gene>
<keyword evidence="2" id="KW-0472">Membrane</keyword>
<dbReference type="Pfam" id="PF06580">
    <property type="entry name" value="His_kinase"/>
    <property type="match status" value="1"/>
</dbReference>
<feature type="coiled-coil region" evidence="1">
    <location>
        <begin position="133"/>
        <end position="160"/>
    </location>
</feature>
<keyword evidence="4" id="KW-0808">Transferase</keyword>
<dbReference type="PANTHER" id="PTHR34220:SF7">
    <property type="entry name" value="SENSOR HISTIDINE KINASE YPDA"/>
    <property type="match status" value="1"/>
</dbReference>
<feature type="transmembrane region" description="Helical" evidence="2">
    <location>
        <begin position="12"/>
        <end position="31"/>
    </location>
</feature>
<evidence type="ECO:0000313" key="5">
    <source>
        <dbReference type="Proteomes" id="UP001595616"/>
    </source>
</evidence>
<reference evidence="5" key="1">
    <citation type="journal article" date="2019" name="Int. J. Syst. Evol. Microbiol.">
        <title>The Global Catalogue of Microorganisms (GCM) 10K type strain sequencing project: providing services to taxonomists for standard genome sequencing and annotation.</title>
        <authorList>
            <consortium name="The Broad Institute Genomics Platform"/>
            <consortium name="The Broad Institute Genome Sequencing Center for Infectious Disease"/>
            <person name="Wu L."/>
            <person name="Ma J."/>
        </authorList>
    </citation>
    <scope>NUCLEOTIDE SEQUENCE [LARGE SCALE GENOMIC DNA]</scope>
    <source>
        <strain evidence="5">CECT 7956</strain>
    </source>
</reference>
<evidence type="ECO:0000256" key="2">
    <source>
        <dbReference type="SAM" id="Phobius"/>
    </source>
</evidence>
<dbReference type="RefSeq" id="WP_379836244.1">
    <property type="nucleotide sequence ID" value="NZ_JBHRYQ010000001.1"/>
</dbReference>
<proteinExistence type="predicted"/>
<keyword evidence="1" id="KW-0175">Coiled coil</keyword>
<protein>
    <submittedName>
        <fullName evidence="4">Sensor histidine kinase</fullName>
        <ecNumber evidence="4">2.7.13.3</ecNumber>
    </submittedName>
</protein>